<dbReference type="Pfam" id="PF00753">
    <property type="entry name" value="Lactamase_B"/>
    <property type="match status" value="1"/>
</dbReference>
<dbReference type="InterPro" id="IPR051453">
    <property type="entry name" value="MBL_Glyoxalase_II"/>
</dbReference>
<organism evidence="7 8">
    <name type="scientific">Nakamurella panacisegetis</name>
    <dbReference type="NCBI Taxonomy" id="1090615"/>
    <lineage>
        <taxon>Bacteria</taxon>
        <taxon>Bacillati</taxon>
        <taxon>Actinomycetota</taxon>
        <taxon>Actinomycetes</taxon>
        <taxon>Nakamurellales</taxon>
        <taxon>Nakamurellaceae</taxon>
        <taxon>Nakamurella</taxon>
    </lineage>
</organism>
<feature type="domain" description="Metallo-beta-lactamase" evidence="6">
    <location>
        <begin position="12"/>
        <end position="203"/>
    </location>
</feature>
<evidence type="ECO:0000256" key="4">
    <source>
        <dbReference type="ARBA" id="ARBA00022833"/>
    </source>
</evidence>
<evidence type="ECO:0000256" key="2">
    <source>
        <dbReference type="ARBA" id="ARBA00022723"/>
    </source>
</evidence>
<dbReference type="STRING" id="1090615.SAMN04515671_3278"/>
<dbReference type="CDD" id="cd06262">
    <property type="entry name" value="metallo-hydrolase-like_MBL-fold"/>
    <property type="match status" value="1"/>
</dbReference>
<evidence type="ECO:0000313" key="7">
    <source>
        <dbReference type="EMBL" id="SDP21409.1"/>
    </source>
</evidence>
<dbReference type="RefSeq" id="WP_090477575.1">
    <property type="nucleotide sequence ID" value="NZ_LT629710.1"/>
</dbReference>
<dbReference type="Proteomes" id="UP000198741">
    <property type="component" value="Chromosome I"/>
</dbReference>
<feature type="compositionally biased region" description="Basic and acidic residues" evidence="5">
    <location>
        <begin position="210"/>
        <end position="220"/>
    </location>
</feature>
<accession>A0A1H0QWZ7</accession>
<dbReference type="OrthoDB" id="9802991at2"/>
<dbReference type="PANTHER" id="PTHR46233">
    <property type="entry name" value="HYDROXYACYLGLUTATHIONE HYDROLASE GLOC"/>
    <property type="match status" value="1"/>
</dbReference>
<dbReference type="GO" id="GO:0016787">
    <property type="term" value="F:hydrolase activity"/>
    <property type="evidence" value="ECO:0007669"/>
    <property type="project" value="UniProtKB-KW"/>
</dbReference>
<protein>
    <submittedName>
        <fullName evidence="7">Glyoxylase, beta-lactamase superfamily II</fullName>
    </submittedName>
</protein>
<gene>
    <name evidence="7" type="ORF">SAMN04515671_3278</name>
</gene>
<keyword evidence="8" id="KW-1185">Reference proteome</keyword>
<dbReference type="SMART" id="SM00849">
    <property type="entry name" value="Lactamase_B"/>
    <property type="match status" value="1"/>
</dbReference>
<dbReference type="InterPro" id="IPR036866">
    <property type="entry name" value="RibonucZ/Hydroxyglut_hydro"/>
</dbReference>
<name>A0A1H0QWZ7_9ACTN</name>
<evidence type="ECO:0000256" key="1">
    <source>
        <dbReference type="ARBA" id="ARBA00001947"/>
    </source>
</evidence>
<evidence type="ECO:0000256" key="3">
    <source>
        <dbReference type="ARBA" id="ARBA00022801"/>
    </source>
</evidence>
<dbReference type="AlphaFoldDB" id="A0A1H0QWZ7"/>
<keyword evidence="2" id="KW-0479">Metal-binding</keyword>
<dbReference type="InterPro" id="IPR001279">
    <property type="entry name" value="Metallo-B-lactamas"/>
</dbReference>
<evidence type="ECO:0000259" key="6">
    <source>
        <dbReference type="SMART" id="SM00849"/>
    </source>
</evidence>
<dbReference type="GO" id="GO:0046872">
    <property type="term" value="F:metal ion binding"/>
    <property type="evidence" value="ECO:0007669"/>
    <property type="project" value="UniProtKB-KW"/>
</dbReference>
<keyword evidence="4" id="KW-0862">Zinc</keyword>
<reference evidence="7 8" key="1">
    <citation type="submission" date="2016-10" db="EMBL/GenBank/DDBJ databases">
        <authorList>
            <person name="de Groot N.N."/>
        </authorList>
    </citation>
    <scope>NUCLEOTIDE SEQUENCE [LARGE SCALE GENOMIC DNA]</scope>
    <source>
        <strain evidence="8">P4-7,KCTC 19426,CECT 7604</strain>
    </source>
</reference>
<comment type="cofactor">
    <cofactor evidence="1">
        <name>Zn(2+)</name>
        <dbReference type="ChEBI" id="CHEBI:29105"/>
    </cofactor>
</comment>
<dbReference type="EMBL" id="LT629710">
    <property type="protein sequence ID" value="SDP21409.1"/>
    <property type="molecule type" value="Genomic_DNA"/>
</dbReference>
<dbReference type="PANTHER" id="PTHR46233:SF3">
    <property type="entry name" value="HYDROXYACYLGLUTATHIONE HYDROLASE GLOC"/>
    <property type="match status" value="1"/>
</dbReference>
<evidence type="ECO:0000256" key="5">
    <source>
        <dbReference type="SAM" id="MobiDB-lite"/>
    </source>
</evidence>
<sequence>MFIAGFPAGSFQANCYVIGAERGGDALVVDPGEAATERLADVLREHDMRPVAVLLTHGHLDHMASAAQVCGEADIPAYLHDADEYMLDDPLAGLSDQLREALAGLDLTGLRPGTVSSLADVTELRVAGLTVQVDHTPGHTGGSVVYRFASDGDRPEILLTGDTLFAGSVGRTDLPGGSSTQLMSSIGRHLLTRPDDAVVLPGHGPTSTIGDERRTNPFLN</sequence>
<dbReference type="SUPFAM" id="SSF56281">
    <property type="entry name" value="Metallo-hydrolase/oxidoreductase"/>
    <property type="match status" value="1"/>
</dbReference>
<evidence type="ECO:0000313" key="8">
    <source>
        <dbReference type="Proteomes" id="UP000198741"/>
    </source>
</evidence>
<dbReference type="Gene3D" id="3.60.15.10">
    <property type="entry name" value="Ribonuclease Z/Hydroxyacylglutathione hydrolase-like"/>
    <property type="match status" value="1"/>
</dbReference>
<feature type="region of interest" description="Disordered" evidence="5">
    <location>
        <begin position="199"/>
        <end position="220"/>
    </location>
</feature>
<keyword evidence="3" id="KW-0378">Hydrolase</keyword>
<proteinExistence type="predicted"/>